<keyword evidence="5" id="KW-0378">Hydrolase</keyword>
<reference evidence="8 9" key="1">
    <citation type="journal article" date="2023" name="Microbiol. Spectr.">
        <title>Symbiosis of Carpenter Bees with Uncharacterized Lactic Acid Bacteria Showing NAD Auxotrophy.</title>
        <authorList>
            <person name="Kawasaki S."/>
            <person name="Ozawa K."/>
            <person name="Mori T."/>
            <person name="Yamamoto A."/>
            <person name="Ito M."/>
            <person name="Ohkuma M."/>
            <person name="Sakamoto M."/>
            <person name="Matsutani M."/>
        </authorList>
    </citation>
    <scope>NUCLEOTIDE SEQUENCE [LARGE SCALE GENOMIC DNA]</scope>
    <source>
        <strain evidence="8 9">KimC2</strain>
    </source>
</reference>
<dbReference type="AlphaFoldDB" id="A0AAU9DSY6"/>
<protein>
    <recommendedName>
        <fullName evidence="7">Endoribonuclease YoeB</fullName>
    </recommendedName>
    <alternativeName>
        <fullName evidence="6">Putative mRNA interferase YoeB</fullName>
    </alternativeName>
</protein>
<evidence type="ECO:0000313" key="9">
    <source>
        <dbReference type="Proteomes" id="UP001321804"/>
    </source>
</evidence>
<keyword evidence="3" id="KW-0540">Nuclease</keyword>
<evidence type="ECO:0000256" key="2">
    <source>
        <dbReference type="ARBA" id="ARBA00022649"/>
    </source>
</evidence>
<dbReference type="KEGG" id="xak:KIMC2_14000"/>
<keyword evidence="4" id="KW-0255">Endonuclease</keyword>
<accession>A0AAU9DSY6</accession>
<comment type="similarity">
    <text evidence="1">Belongs to the YoeB family.</text>
</comment>
<dbReference type="Gene3D" id="3.30.2310.20">
    <property type="entry name" value="RelE-like"/>
    <property type="match status" value="1"/>
</dbReference>
<dbReference type="SUPFAM" id="SSF143011">
    <property type="entry name" value="RelE-like"/>
    <property type="match status" value="1"/>
</dbReference>
<dbReference type="PANTHER" id="PTHR38039:SF1">
    <property type="entry name" value="TOXIN YOEB"/>
    <property type="match status" value="1"/>
</dbReference>
<evidence type="ECO:0000256" key="5">
    <source>
        <dbReference type="ARBA" id="ARBA00022801"/>
    </source>
</evidence>
<organism evidence="8 9">
    <name type="scientific">Xylocopilactobacillus apis</name>
    <dbReference type="NCBI Taxonomy" id="2932183"/>
    <lineage>
        <taxon>Bacteria</taxon>
        <taxon>Bacillati</taxon>
        <taxon>Bacillota</taxon>
        <taxon>Bacilli</taxon>
        <taxon>Lactobacillales</taxon>
        <taxon>Lactobacillaceae</taxon>
        <taxon>Xylocopilactobacillus</taxon>
    </lineage>
</organism>
<dbReference type="InterPro" id="IPR009614">
    <property type="entry name" value="YoeB_toxin"/>
</dbReference>
<evidence type="ECO:0000256" key="7">
    <source>
        <dbReference type="ARBA" id="ARBA00050056"/>
    </source>
</evidence>
<evidence type="ECO:0000256" key="4">
    <source>
        <dbReference type="ARBA" id="ARBA00022759"/>
    </source>
</evidence>
<proteinExistence type="inferred from homology"/>
<sequence>MKKVLHSPLKNIFFEIKETLEENPYNPIQSFEKLVPPAAGFYSRRLNEQHRVVYKIFKKERLVIIYSLWAHY</sequence>
<evidence type="ECO:0000313" key="8">
    <source>
        <dbReference type="EMBL" id="BDR56838.1"/>
    </source>
</evidence>
<dbReference type="InterPro" id="IPR035093">
    <property type="entry name" value="RelE/ParE_toxin_dom_sf"/>
</dbReference>
<evidence type="ECO:0000256" key="6">
    <source>
        <dbReference type="ARBA" id="ARBA00030388"/>
    </source>
</evidence>
<keyword evidence="9" id="KW-1185">Reference proteome</keyword>
<dbReference type="PANTHER" id="PTHR38039">
    <property type="entry name" value="TOXIN YOEB"/>
    <property type="match status" value="1"/>
</dbReference>
<evidence type="ECO:0000256" key="1">
    <source>
        <dbReference type="ARBA" id="ARBA00008172"/>
    </source>
</evidence>
<keyword evidence="2" id="KW-1277">Toxin-antitoxin system</keyword>
<dbReference type="GO" id="GO:0016787">
    <property type="term" value="F:hydrolase activity"/>
    <property type="evidence" value="ECO:0007669"/>
    <property type="project" value="UniProtKB-KW"/>
</dbReference>
<name>A0AAU9DSY6_9LACO</name>
<dbReference type="GO" id="GO:0004519">
    <property type="term" value="F:endonuclease activity"/>
    <property type="evidence" value="ECO:0007669"/>
    <property type="project" value="UniProtKB-KW"/>
</dbReference>
<dbReference type="EMBL" id="AP026801">
    <property type="protein sequence ID" value="BDR56838.1"/>
    <property type="molecule type" value="Genomic_DNA"/>
</dbReference>
<dbReference type="Pfam" id="PF06769">
    <property type="entry name" value="YoeB_toxin"/>
    <property type="match status" value="1"/>
</dbReference>
<evidence type="ECO:0000256" key="3">
    <source>
        <dbReference type="ARBA" id="ARBA00022722"/>
    </source>
</evidence>
<dbReference type="GO" id="GO:0006401">
    <property type="term" value="P:RNA catabolic process"/>
    <property type="evidence" value="ECO:0007669"/>
    <property type="project" value="InterPro"/>
</dbReference>
<dbReference type="Proteomes" id="UP001321804">
    <property type="component" value="Chromosome"/>
</dbReference>
<dbReference type="NCBIfam" id="TIGR02116">
    <property type="entry name" value="toxin_Txe_YoeB"/>
    <property type="match status" value="1"/>
</dbReference>
<gene>
    <name evidence="8" type="ORF">KIMC2_14000</name>
</gene>
<dbReference type="GO" id="GO:0045892">
    <property type="term" value="P:negative regulation of DNA-templated transcription"/>
    <property type="evidence" value="ECO:0007669"/>
    <property type="project" value="TreeGrafter"/>
</dbReference>